<feature type="signal peptide" evidence="7">
    <location>
        <begin position="1"/>
        <end position="24"/>
    </location>
</feature>
<dbReference type="RefSeq" id="WP_182255357.1">
    <property type="nucleotide sequence ID" value="NZ_CP043732.1"/>
</dbReference>
<accession>A0A7D7W6J7</accession>
<dbReference type="GO" id="GO:0046872">
    <property type="term" value="F:metal ion binding"/>
    <property type="evidence" value="ECO:0007669"/>
    <property type="project" value="UniProtKB-KW"/>
</dbReference>
<keyword evidence="2" id="KW-0813">Transport</keyword>
<evidence type="ECO:0000313" key="8">
    <source>
        <dbReference type="EMBL" id="QMU96676.1"/>
    </source>
</evidence>
<keyword evidence="3" id="KW-0479">Metal-binding</keyword>
<dbReference type="InterPro" id="IPR050492">
    <property type="entry name" value="Bact_metal-bind_prot9"/>
</dbReference>
<evidence type="ECO:0000256" key="7">
    <source>
        <dbReference type="SAM" id="SignalP"/>
    </source>
</evidence>
<feature type="coiled-coil region" evidence="5">
    <location>
        <begin position="205"/>
        <end position="232"/>
    </location>
</feature>
<dbReference type="SUPFAM" id="SSF53807">
    <property type="entry name" value="Helical backbone' metal receptor"/>
    <property type="match status" value="1"/>
</dbReference>
<sequence length="347" mass="35889">MHTRLAALAVAAASALVLTGCSTAPGDEAGAGDAGGALQVVASTNIYGQLAAEIGGDRIEVTSLIDSAEKDPHGYEATARDRLAVQKADLVIENGGGYDSFMQELIDGSDAVVITAAEFSHDFPDAVVEDHADHDEHAEGEHAEGEHAADEHSADEHAEGEHAEEHEGHSHIEGFNEHVWFDVHTVSHVVEQIAADLTEIDPAGKAEYAASAEKLAAELEGIEGELHTLHEKLEGTPVFITEPLPGALAAAAGLDDVAPEGFASAVEEGNEVAPATLLESLSLVEGGKVSAVLANAQTGGGETSRIEDAAKAADIPIVTFHELLEADQSYAEWMRAAISDLAAALGG</sequence>
<dbReference type="PANTHER" id="PTHR42953">
    <property type="entry name" value="HIGH-AFFINITY ZINC UPTAKE SYSTEM PROTEIN ZNUA-RELATED"/>
    <property type="match status" value="1"/>
</dbReference>
<reference evidence="8 9" key="1">
    <citation type="journal article" date="2020" name="Front. Microbiol.">
        <title>Design of Bacterial Strain-Specific qPCR Assays Using NGS Data and Publicly Available Resources and Its Application to Track Biocontrol Strains.</title>
        <authorList>
            <person name="Hernandez I."/>
            <person name="Sant C."/>
            <person name="Martinez R."/>
            <person name="Fernandez C."/>
        </authorList>
    </citation>
    <scope>NUCLEOTIDE SEQUENCE [LARGE SCALE GENOMIC DNA]</scope>
    <source>
        <strain evidence="8 9">B24</strain>
    </source>
</reference>
<gene>
    <name evidence="8" type="ORF">FVO59_05195</name>
</gene>
<dbReference type="Pfam" id="PF01297">
    <property type="entry name" value="ZnuA"/>
    <property type="match status" value="1"/>
</dbReference>
<name>A0A7D7W6J7_9MICO</name>
<dbReference type="Proteomes" id="UP000515708">
    <property type="component" value="Chromosome"/>
</dbReference>
<dbReference type="InterPro" id="IPR006127">
    <property type="entry name" value="ZnuA-like"/>
</dbReference>
<dbReference type="PANTHER" id="PTHR42953:SF1">
    <property type="entry name" value="METAL-BINDING PROTEIN HI_0362-RELATED"/>
    <property type="match status" value="1"/>
</dbReference>
<evidence type="ECO:0000256" key="5">
    <source>
        <dbReference type="SAM" id="Coils"/>
    </source>
</evidence>
<dbReference type="GO" id="GO:0030313">
    <property type="term" value="C:cell envelope"/>
    <property type="evidence" value="ECO:0007669"/>
    <property type="project" value="UniProtKB-SubCell"/>
</dbReference>
<evidence type="ECO:0000256" key="4">
    <source>
        <dbReference type="ARBA" id="ARBA00022729"/>
    </source>
</evidence>
<evidence type="ECO:0000256" key="6">
    <source>
        <dbReference type="SAM" id="MobiDB-lite"/>
    </source>
</evidence>
<dbReference type="Gene3D" id="3.40.50.1980">
    <property type="entry name" value="Nitrogenase molybdenum iron protein domain"/>
    <property type="match status" value="1"/>
</dbReference>
<dbReference type="AlphaFoldDB" id="A0A7D7W6J7"/>
<evidence type="ECO:0000256" key="2">
    <source>
        <dbReference type="ARBA" id="ARBA00022448"/>
    </source>
</evidence>
<proteinExistence type="predicted"/>
<organism evidence="8 9">
    <name type="scientific">Microbacterium esteraromaticum</name>
    <dbReference type="NCBI Taxonomy" id="57043"/>
    <lineage>
        <taxon>Bacteria</taxon>
        <taxon>Bacillati</taxon>
        <taxon>Actinomycetota</taxon>
        <taxon>Actinomycetes</taxon>
        <taxon>Micrococcales</taxon>
        <taxon>Microbacteriaceae</taxon>
        <taxon>Microbacterium</taxon>
    </lineage>
</organism>
<dbReference type="PROSITE" id="PS51257">
    <property type="entry name" value="PROKAR_LIPOPROTEIN"/>
    <property type="match status" value="1"/>
</dbReference>
<dbReference type="EMBL" id="CP043732">
    <property type="protein sequence ID" value="QMU96676.1"/>
    <property type="molecule type" value="Genomic_DNA"/>
</dbReference>
<protein>
    <submittedName>
        <fullName evidence="8">Metal ABC transporter substrate-binding protein</fullName>
    </submittedName>
</protein>
<comment type="subcellular location">
    <subcellularLocation>
        <location evidence="1">Cell envelope</location>
    </subcellularLocation>
</comment>
<feature type="region of interest" description="Disordered" evidence="6">
    <location>
        <begin position="134"/>
        <end position="169"/>
    </location>
</feature>
<dbReference type="GO" id="GO:0030001">
    <property type="term" value="P:metal ion transport"/>
    <property type="evidence" value="ECO:0007669"/>
    <property type="project" value="InterPro"/>
</dbReference>
<feature type="chain" id="PRO_5039235139" evidence="7">
    <location>
        <begin position="25"/>
        <end position="347"/>
    </location>
</feature>
<keyword evidence="4 7" id="KW-0732">Signal</keyword>
<evidence type="ECO:0000256" key="3">
    <source>
        <dbReference type="ARBA" id="ARBA00022723"/>
    </source>
</evidence>
<evidence type="ECO:0000256" key="1">
    <source>
        <dbReference type="ARBA" id="ARBA00004196"/>
    </source>
</evidence>
<keyword evidence="5" id="KW-0175">Coiled coil</keyword>
<evidence type="ECO:0000313" key="9">
    <source>
        <dbReference type="Proteomes" id="UP000515708"/>
    </source>
</evidence>